<dbReference type="PANTHER" id="PTHR31517:SF84">
    <property type="entry name" value="PEROXIDASE"/>
    <property type="match status" value="1"/>
</dbReference>
<evidence type="ECO:0000256" key="9">
    <source>
        <dbReference type="ARBA" id="ARBA00023004"/>
    </source>
</evidence>
<keyword evidence="6 11" id="KW-0479">Metal-binding</keyword>
<dbReference type="InterPro" id="IPR010255">
    <property type="entry name" value="Haem_peroxidase_sf"/>
</dbReference>
<dbReference type="GO" id="GO:0005576">
    <property type="term" value="C:extracellular region"/>
    <property type="evidence" value="ECO:0007669"/>
    <property type="project" value="UniProtKB-SubCell"/>
</dbReference>
<comment type="cofactor">
    <cofactor evidence="2">
        <name>heme b</name>
        <dbReference type="ChEBI" id="CHEBI:60344"/>
    </cofactor>
</comment>
<evidence type="ECO:0000256" key="10">
    <source>
        <dbReference type="ARBA" id="ARBA00023324"/>
    </source>
</evidence>
<dbReference type="EMBL" id="PQIB02000010">
    <property type="protein sequence ID" value="RLM94207.1"/>
    <property type="molecule type" value="Genomic_DNA"/>
</dbReference>
<gene>
    <name evidence="15" type="ORF">C2845_PM08G27860</name>
</gene>
<comment type="catalytic activity">
    <reaction evidence="1">
        <text>2 a phenolic donor + H2O2 = 2 a phenolic radical donor + 2 H2O</text>
        <dbReference type="Rhea" id="RHEA:56136"/>
        <dbReference type="ChEBI" id="CHEBI:15377"/>
        <dbReference type="ChEBI" id="CHEBI:16240"/>
        <dbReference type="ChEBI" id="CHEBI:139520"/>
        <dbReference type="ChEBI" id="CHEBI:139521"/>
        <dbReference type="EC" id="1.11.1.7"/>
    </reaction>
</comment>
<reference evidence="16" key="1">
    <citation type="journal article" date="2019" name="Nat. Commun.">
        <title>The genome of broomcorn millet.</title>
        <authorList>
            <person name="Zou C."/>
            <person name="Miki D."/>
            <person name="Li D."/>
            <person name="Tang Q."/>
            <person name="Xiao L."/>
            <person name="Rajput S."/>
            <person name="Deng P."/>
            <person name="Jia W."/>
            <person name="Huang R."/>
            <person name="Zhang M."/>
            <person name="Sun Y."/>
            <person name="Hu J."/>
            <person name="Fu X."/>
            <person name="Schnable P.S."/>
            <person name="Li F."/>
            <person name="Zhang H."/>
            <person name="Feng B."/>
            <person name="Zhu X."/>
            <person name="Liu R."/>
            <person name="Schnable J.C."/>
            <person name="Zhu J.-K."/>
            <person name="Zhang H."/>
        </authorList>
    </citation>
    <scope>NUCLEOTIDE SEQUENCE [LARGE SCALE GENOMIC DNA]</scope>
</reference>
<dbReference type="GO" id="GO:0006979">
    <property type="term" value="P:response to oxidative stress"/>
    <property type="evidence" value="ECO:0007669"/>
    <property type="project" value="InterPro"/>
</dbReference>
<dbReference type="Pfam" id="PF00141">
    <property type="entry name" value="peroxidase"/>
    <property type="match status" value="1"/>
</dbReference>
<evidence type="ECO:0000256" key="6">
    <source>
        <dbReference type="ARBA" id="ARBA00022723"/>
    </source>
</evidence>
<evidence type="ECO:0000256" key="13">
    <source>
        <dbReference type="SAM" id="SignalP"/>
    </source>
</evidence>
<evidence type="ECO:0000256" key="3">
    <source>
        <dbReference type="ARBA" id="ARBA00004613"/>
    </source>
</evidence>
<keyword evidence="9" id="KW-0408">Iron</keyword>
<dbReference type="STRING" id="4540.A0A3L6R738"/>
<dbReference type="AlphaFoldDB" id="A0A3L6R738"/>
<feature type="domain" description="Plant heme peroxidase family profile" evidence="14">
    <location>
        <begin position="10"/>
        <end position="178"/>
    </location>
</feature>
<dbReference type="InterPro" id="IPR002016">
    <property type="entry name" value="Haem_peroxidase"/>
</dbReference>
<keyword evidence="5" id="KW-0349">Heme</keyword>
<evidence type="ECO:0000256" key="7">
    <source>
        <dbReference type="ARBA" id="ARBA00022837"/>
    </source>
</evidence>
<feature type="signal peptide" evidence="13">
    <location>
        <begin position="1"/>
        <end position="21"/>
    </location>
</feature>
<evidence type="ECO:0000256" key="8">
    <source>
        <dbReference type="ARBA" id="ARBA00023002"/>
    </source>
</evidence>
<keyword evidence="10" id="KW-0376">Hydrogen peroxide</keyword>
<evidence type="ECO:0000256" key="4">
    <source>
        <dbReference type="ARBA" id="ARBA00022559"/>
    </source>
</evidence>
<evidence type="ECO:0000259" key="14">
    <source>
        <dbReference type="PROSITE" id="PS50873"/>
    </source>
</evidence>
<comment type="cofactor">
    <cofactor evidence="11">
        <name>Ca(2+)</name>
        <dbReference type="ChEBI" id="CHEBI:29108"/>
    </cofactor>
    <text evidence="11">Binds 2 calcium ions per subunit.</text>
</comment>
<sequence length="178" mass="19467">MALRLLLVVAVVVVAAASCRAGLADPASNGPRYAVETGRRDGKVSAKFDADNDLPPPSSNIVDLKTGKGVQDPSLDKAYAASLREECEPGFKNDTTPVVMDPTSPYEFDLSYYRHVYRDTGLFLSDQALMDDRWTREYVERMAAAASPDEFFADYAVAMTNMGRLEVLTGDSGEIRET</sequence>
<evidence type="ECO:0000256" key="5">
    <source>
        <dbReference type="ARBA" id="ARBA00022617"/>
    </source>
</evidence>
<comment type="similarity">
    <text evidence="12">Belongs to the peroxidase family.</text>
</comment>
<protein>
    <recommendedName>
        <fullName evidence="14">Plant heme peroxidase family profile domain-containing protein</fullName>
    </recommendedName>
</protein>
<dbReference type="PROSITE" id="PS51257">
    <property type="entry name" value="PROKAR_LIPOPROTEIN"/>
    <property type="match status" value="1"/>
</dbReference>
<dbReference type="InterPro" id="IPR000823">
    <property type="entry name" value="Peroxidase_pln"/>
</dbReference>
<feature type="binding site" evidence="11">
    <location>
        <position position="101"/>
    </location>
    <ligand>
        <name>Ca(2+)</name>
        <dbReference type="ChEBI" id="CHEBI:29108"/>
        <label>2</label>
    </ligand>
</feature>
<keyword evidence="13" id="KW-0732">Signal</keyword>
<organism evidence="15 16">
    <name type="scientific">Panicum miliaceum</name>
    <name type="common">Proso millet</name>
    <name type="synonym">Broomcorn millet</name>
    <dbReference type="NCBI Taxonomy" id="4540"/>
    <lineage>
        <taxon>Eukaryota</taxon>
        <taxon>Viridiplantae</taxon>
        <taxon>Streptophyta</taxon>
        <taxon>Embryophyta</taxon>
        <taxon>Tracheophyta</taxon>
        <taxon>Spermatophyta</taxon>
        <taxon>Magnoliopsida</taxon>
        <taxon>Liliopsida</taxon>
        <taxon>Poales</taxon>
        <taxon>Poaceae</taxon>
        <taxon>PACMAD clade</taxon>
        <taxon>Panicoideae</taxon>
        <taxon>Panicodae</taxon>
        <taxon>Paniceae</taxon>
        <taxon>Panicinae</taxon>
        <taxon>Panicum</taxon>
        <taxon>Panicum sect. Panicum</taxon>
    </lineage>
</organism>
<name>A0A3L6R738_PANMI</name>
<evidence type="ECO:0000256" key="11">
    <source>
        <dbReference type="PIRSR" id="PIRSR600823-3"/>
    </source>
</evidence>
<accession>A0A3L6R738</accession>
<dbReference type="SUPFAM" id="SSF48113">
    <property type="entry name" value="Heme-dependent peroxidases"/>
    <property type="match status" value="1"/>
</dbReference>
<evidence type="ECO:0000313" key="16">
    <source>
        <dbReference type="Proteomes" id="UP000275267"/>
    </source>
</evidence>
<dbReference type="GO" id="GO:0140825">
    <property type="term" value="F:lactoperoxidase activity"/>
    <property type="evidence" value="ECO:0007669"/>
    <property type="project" value="UniProtKB-EC"/>
</dbReference>
<keyword evidence="7 11" id="KW-0106">Calcium</keyword>
<feature type="binding site" evidence="11">
    <location>
        <position position="109"/>
    </location>
    <ligand>
        <name>Ca(2+)</name>
        <dbReference type="ChEBI" id="CHEBI:29108"/>
        <label>2</label>
    </ligand>
</feature>
<proteinExistence type="inferred from homology"/>
<dbReference type="GO" id="GO:0020037">
    <property type="term" value="F:heme binding"/>
    <property type="evidence" value="ECO:0007669"/>
    <property type="project" value="InterPro"/>
</dbReference>
<dbReference type="GO" id="GO:0042744">
    <property type="term" value="P:hydrogen peroxide catabolic process"/>
    <property type="evidence" value="ECO:0007669"/>
    <property type="project" value="UniProtKB-KW"/>
</dbReference>
<dbReference type="PROSITE" id="PS50873">
    <property type="entry name" value="PEROXIDASE_4"/>
    <property type="match status" value="1"/>
</dbReference>
<evidence type="ECO:0000256" key="1">
    <source>
        <dbReference type="ARBA" id="ARBA00000189"/>
    </source>
</evidence>
<feature type="chain" id="PRO_5018193709" description="Plant heme peroxidase family profile domain-containing protein" evidence="13">
    <location>
        <begin position="22"/>
        <end position="178"/>
    </location>
</feature>
<evidence type="ECO:0000313" key="15">
    <source>
        <dbReference type="EMBL" id="RLM94207.1"/>
    </source>
</evidence>
<dbReference type="Gene3D" id="1.10.420.10">
    <property type="entry name" value="Peroxidase, domain 2"/>
    <property type="match status" value="1"/>
</dbReference>
<dbReference type="PANTHER" id="PTHR31517">
    <property type="match status" value="1"/>
</dbReference>
<keyword evidence="16" id="KW-1185">Reference proteome</keyword>
<comment type="subcellular location">
    <subcellularLocation>
        <location evidence="3">Secreted</location>
    </subcellularLocation>
</comment>
<keyword evidence="8" id="KW-0560">Oxidoreductase</keyword>
<evidence type="ECO:0000256" key="2">
    <source>
        <dbReference type="ARBA" id="ARBA00001970"/>
    </source>
</evidence>
<evidence type="ECO:0000256" key="12">
    <source>
        <dbReference type="RuleBase" id="RU004241"/>
    </source>
</evidence>
<dbReference type="Proteomes" id="UP000275267">
    <property type="component" value="Unassembled WGS sequence"/>
</dbReference>
<comment type="caution">
    <text evidence="15">The sequence shown here is derived from an EMBL/GenBank/DDBJ whole genome shotgun (WGS) entry which is preliminary data.</text>
</comment>
<dbReference type="GO" id="GO:0046872">
    <property type="term" value="F:metal ion binding"/>
    <property type="evidence" value="ECO:0007669"/>
    <property type="project" value="UniProtKB-KW"/>
</dbReference>
<keyword evidence="4" id="KW-0575">Peroxidase</keyword>